<protein>
    <recommendedName>
        <fullName evidence="1">PucR C-terminal helix-turn-helix domain-containing protein</fullName>
    </recommendedName>
</protein>
<gene>
    <name evidence="2" type="ORF">G7058_06690</name>
</gene>
<dbReference type="RefSeq" id="WP_166062795.1">
    <property type="nucleotide sequence ID" value="NZ_CP049889.1"/>
</dbReference>
<evidence type="ECO:0000313" key="3">
    <source>
        <dbReference type="Proteomes" id="UP000501830"/>
    </source>
</evidence>
<dbReference type="KEGG" id="jpo:G7058_06690"/>
<dbReference type="Gene3D" id="1.10.10.2840">
    <property type="entry name" value="PucR C-terminal helix-turn-helix domain"/>
    <property type="match status" value="1"/>
</dbReference>
<dbReference type="InterPro" id="IPR009057">
    <property type="entry name" value="Homeodomain-like_sf"/>
</dbReference>
<proteinExistence type="predicted"/>
<evidence type="ECO:0000313" key="2">
    <source>
        <dbReference type="EMBL" id="QIK51736.1"/>
    </source>
</evidence>
<dbReference type="PANTHER" id="PTHR33744:SF15">
    <property type="entry name" value="CARBOHYDRATE DIACID REGULATOR"/>
    <property type="match status" value="1"/>
</dbReference>
<dbReference type="PANTHER" id="PTHR33744">
    <property type="entry name" value="CARBOHYDRATE DIACID REGULATOR"/>
    <property type="match status" value="1"/>
</dbReference>
<feature type="domain" description="PucR C-terminal helix-turn-helix" evidence="1">
    <location>
        <begin position="233"/>
        <end position="288"/>
    </location>
</feature>
<dbReference type="InterPro" id="IPR051448">
    <property type="entry name" value="CdaR-like_regulators"/>
</dbReference>
<organism evidence="2 3">
    <name type="scientific">Jeotgalibaca porci</name>
    <dbReference type="NCBI Taxonomy" id="1868793"/>
    <lineage>
        <taxon>Bacteria</taxon>
        <taxon>Bacillati</taxon>
        <taxon>Bacillota</taxon>
        <taxon>Bacilli</taxon>
        <taxon>Lactobacillales</taxon>
        <taxon>Carnobacteriaceae</taxon>
        <taxon>Jeotgalibaca</taxon>
    </lineage>
</organism>
<dbReference type="EMBL" id="CP049889">
    <property type="protein sequence ID" value="QIK51736.1"/>
    <property type="molecule type" value="Genomic_DNA"/>
</dbReference>
<dbReference type="GeneID" id="94552964"/>
<dbReference type="AlphaFoldDB" id="A0A6G7WHL8"/>
<sequence>MEDLLKELFPDGVINHSSWMGNDYFSVPLEDRYMHFAAHTISDREKRLIIQLVQPDTVLHTSLKNIWAHYLLEDATAIPSGYARIQVLQVSLKHTELEPLDQKLWLDAFKNTLAFVIDGFFISNQYAVLIVHNPDFFDLTAEIEGLLNVLDDDFGIRTSVYLGQNWEVDSRLPTLFAEEQNIFMDTRSRSQRDQIVTLSTTALPHFTYEAAAKSPILATLKEGIQNIDGGAELVAALWQNQGNISKAAADLYVHRNTLQYRIDRFMDTVGLNLKKMDDLLLGYLALHARVRE</sequence>
<dbReference type="InterPro" id="IPR042070">
    <property type="entry name" value="PucR_C-HTH_sf"/>
</dbReference>
<name>A0A6G7WHL8_9LACT</name>
<reference evidence="2 3" key="1">
    <citation type="journal article" date="2017" name="Int. J. Syst. Evol. Microbiol.">
        <title>Jeotgalibaca porci sp. nov. and Jeotgalibaca arthritidis sp. nov., isolated from pigs, and emended description of the genus Jeotgalibaca.</title>
        <authorList>
            <person name="Zamora L."/>
            <person name="Perez-Sancho M."/>
            <person name="Dominguez L."/>
            <person name="Fernandez-Garayzabal J.F."/>
            <person name="Vela A.I."/>
        </authorList>
    </citation>
    <scope>NUCLEOTIDE SEQUENCE [LARGE SCALE GENOMIC DNA]</scope>
    <source>
        <strain evidence="2 3">CCUG 69148</strain>
    </source>
</reference>
<evidence type="ECO:0000259" key="1">
    <source>
        <dbReference type="Pfam" id="PF13556"/>
    </source>
</evidence>
<dbReference type="Pfam" id="PF13556">
    <property type="entry name" value="HTH_30"/>
    <property type="match status" value="1"/>
</dbReference>
<dbReference type="SUPFAM" id="SSF46689">
    <property type="entry name" value="Homeodomain-like"/>
    <property type="match status" value="1"/>
</dbReference>
<keyword evidence="3" id="KW-1185">Reference proteome</keyword>
<dbReference type="Proteomes" id="UP000501830">
    <property type="component" value="Chromosome"/>
</dbReference>
<accession>A0A6G7WHL8</accession>
<dbReference type="InterPro" id="IPR025736">
    <property type="entry name" value="PucR_C-HTH_dom"/>
</dbReference>